<feature type="compositionally biased region" description="Polar residues" evidence="1">
    <location>
        <begin position="380"/>
        <end position="392"/>
    </location>
</feature>
<feature type="domain" description="BAH" evidence="2">
    <location>
        <begin position="478"/>
        <end position="608"/>
    </location>
</feature>
<dbReference type="KEGG" id="tad:TRIADDRAFT_51817"/>
<dbReference type="Pfam" id="PF01426">
    <property type="entry name" value="BAH"/>
    <property type="match status" value="1"/>
</dbReference>
<dbReference type="GO" id="GO:0003682">
    <property type="term" value="F:chromatin binding"/>
    <property type="evidence" value="ECO:0007669"/>
    <property type="project" value="InterPro"/>
</dbReference>
<evidence type="ECO:0000313" key="4">
    <source>
        <dbReference type="Proteomes" id="UP000009022"/>
    </source>
</evidence>
<dbReference type="Proteomes" id="UP000009022">
    <property type="component" value="Unassembled WGS sequence"/>
</dbReference>
<feature type="region of interest" description="Disordered" evidence="1">
    <location>
        <begin position="367"/>
        <end position="392"/>
    </location>
</feature>
<dbReference type="HOGENOM" id="CLU_425379_0_0_1"/>
<feature type="region of interest" description="Disordered" evidence="1">
    <location>
        <begin position="204"/>
        <end position="249"/>
    </location>
</feature>
<dbReference type="InterPro" id="IPR053032">
    <property type="entry name" value="BAH_domain-containing"/>
</dbReference>
<accession>B3RKZ0</accession>
<protein>
    <recommendedName>
        <fullName evidence="2">BAH domain-containing protein</fullName>
    </recommendedName>
</protein>
<dbReference type="InterPro" id="IPR043151">
    <property type="entry name" value="BAH_sf"/>
</dbReference>
<dbReference type="AlphaFoldDB" id="B3RKZ0"/>
<feature type="region of interest" description="Disordered" evidence="1">
    <location>
        <begin position="321"/>
        <end position="349"/>
    </location>
</feature>
<organism evidence="3 4">
    <name type="scientific">Trichoplax adhaerens</name>
    <name type="common">Trichoplax reptans</name>
    <dbReference type="NCBI Taxonomy" id="10228"/>
    <lineage>
        <taxon>Eukaryota</taxon>
        <taxon>Metazoa</taxon>
        <taxon>Placozoa</taxon>
        <taxon>Uniplacotomia</taxon>
        <taxon>Trichoplacea</taxon>
        <taxon>Trichoplacidae</taxon>
        <taxon>Trichoplax</taxon>
    </lineage>
</organism>
<dbReference type="RefSeq" id="XP_002107871.1">
    <property type="nucleotide sequence ID" value="XM_002107835.1"/>
</dbReference>
<evidence type="ECO:0000256" key="1">
    <source>
        <dbReference type="SAM" id="MobiDB-lite"/>
    </source>
</evidence>
<name>B3RKZ0_TRIAD</name>
<dbReference type="InterPro" id="IPR001025">
    <property type="entry name" value="BAH_dom"/>
</dbReference>
<dbReference type="eggNOG" id="KOG1886">
    <property type="taxonomic scope" value="Eukaryota"/>
</dbReference>
<dbReference type="GeneID" id="6749086"/>
<proteinExistence type="predicted"/>
<dbReference type="InParanoid" id="B3RKZ0"/>
<dbReference type="PANTHER" id="PTHR46576">
    <property type="entry name" value="BROMO ADJACENT HOMOLOGY DOMAIN-CONTAINING 1 PROTEIN"/>
    <property type="match status" value="1"/>
</dbReference>
<feature type="compositionally biased region" description="Polar residues" evidence="1">
    <location>
        <begin position="217"/>
        <end position="245"/>
    </location>
</feature>
<dbReference type="PANTHER" id="PTHR46576:SF1">
    <property type="entry name" value="BROMO ADJACENT HOMOLOGY DOMAIN-CONTAINING 1 PROTEIN"/>
    <property type="match status" value="1"/>
</dbReference>
<reference evidence="3 4" key="1">
    <citation type="journal article" date="2008" name="Nature">
        <title>The Trichoplax genome and the nature of placozoans.</title>
        <authorList>
            <person name="Srivastava M."/>
            <person name="Begovic E."/>
            <person name="Chapman J."/>
            <person name="Putnam N.H."/>
            <person name="Hellsten U."/>
            <person name="Kawashima T."/>
            <person name="Kuo A."/>
            <person name="Mitros T."/>
            <person name="Salamov A."/>
            <person name="Carpenter M.L."/>
            <person name="Signorovitch A.Y."/>
            <person name="Moreno M.A."/>
            <person name="Kamm K."/>
            <person name="Grimwood J."/>
            <person name="Schmutz J."/>
            <person name="Shapiro H."/>
            <person name="Grigoriev I.V."/>
            <person name="Buss L.W."/>
            <person name="Schierwater B."/>
            <person name="Dellaporta S.L."/>
            <person name="Rokhsar D.S."/>
        </authorList>
    </citation>
    <scope>NUCLEOTIDE SEQUENCE [LARGE SCALE GENOMIC DNA]</scope>
    <source>
        <strain evidence="3 4">Grell-BS-1999</strain>
    </source>
</reference>
<sequence length="644" mass="73269">MASVHFGLFHVSRTFTTPYAKDPHDKSRQNPRISALNRSKRAKDIPLLYKNCLKKGRRIPSQDLTIRKDSDPLLIHSSQSIRLKNKECYNLISSYTKDTKLEQTSYSEKDMQEPTTTISDVAGLEKSCNIDAYVGLIPININAGRKFKIQFERNSDTENKTLLKHPLKVDQREGMYVKLLSTNLNGAPFKDLEKSTDYKLELGSNYSTTSSSRSTHCTEYSNSQDDNYSETSSAISTENSLSNKESSNHKIMKETSNGASVDTLPPRKASVTARAIVSALSTSDKKRHVTTEDKTSFSDRIAKLENKNVSDNNIFQSKLRPKNRYNNDVVEDDKKKTSQDQAVKSDTSKVNKKYKFTDCGPKLFSQRQHLPKRRAKKLSPSKTGVSSLIQSKPRSDQLVWKNTISQGKSSNVKRSKTNKTTSVTTTNTAERFAIYPIADNANNGEASHSRYSKIMKNKNKASKRCWIGIGKPVTIASLLISVKDNVLLQSGPRKIDLPYIGRVLSIWENTGIDELILNFRIAIESDDIMITVLWYYRPEQTEIGRLNGYHGEKELLSSRHQDDNSANCIIDKCYVLTFSEYCRFHAKRRLYNENEILRKACAHYFFLHSARKGMCMPKIDCDPDHVYFSRHAYDYMTGKVLKKL</sequence>
<gene>
    <name evidence="3" type="ORF">TRIADDRAFT_51817</name>
</gene>
<dbReference type="PROSITE" id="PS51038">
    <property type="entry name" value="BAH"/>
    <property type="match status" value="1"/>
</dbReference>
<evidence type="ECO:0000313" key="3">
    <source>
        <dbReference type="EMBL" id="EDV28669.1"/>
    </source>
</evidence>
<dbReference type="EMBL" id="DS985241">
    <property type="protein sequence ID" value="EDV28669.1"/>
    <property type="molecule type" value="Genomic_DNA"/>
</dbReference>
<dbReference type="Gene3D" id="2.30.30.490">
    <property type="match status" value="1"/>
</dbReference>
<dbReference type="STRING" id="10228.B3RKZ0"/>
<keyword evidence="4" id="KW-1185">Reference proteome</keyword>
<feature type="compositionally biased region" description="Basic residues" evidence="1">
    <location>
        <begin position="369"/>
        <end position="379"/>
    </location>
</feature>
<evidence type="ECO:0000259" key="2">
    <source>
        <dbReference type="PROSITE" id="PS51038"/>
    </source>
</evidence>
<dbReference type="CTD" id="6749086"/>
<dbReference type="SMART" id="SM00439">
    <property type="entry name" value="BAH"/>
    <property type="match status" value="1"/>
</dbReference>
<dbReference type="OrthoDB" id="1922186at2759"/>